<gene>
    <name evidence="2" type="ORF">TTHERM_00189130</name>
</gene>
<feature type="region of interest" description="Disordered" evidence="1">
    <location>
        <begin position="718"/>
        <end position="739"/>
    </location>
</feature>
<protein>
    <submittedName>
        <fullName evidence="2">Uncharacterized protein</fullName>
    </submittedName>
</protein>
<feature type="region of interest" description="Disordered" evidence="1">
    <location>
        <begin position="1"/>
        <end position="35"/>
    </location>
</feature>
<sequence>MKKSIPPSQNQQIEQSKANLGIENQQPSHTITSNTNKNQIHFAAKSQFKRSFTPPPFQTPLENQNLKERNKAQQDNQRNFNNTANNNNSSSFIQQTIIINQPNFNINYMQTKNNQYVKNNIDAKGNQIQINTQNINGNQYYQYLNQSNTNTNQQQTQNLQSQLVKLNNNNNNMSFLRSKTPLTPQQIQIYNEIHQQKKQYSDGNSFLLQFNNEDKVHSKQNTINDHKKIYLNGTNQINSNFNIINNSSLHEKSRSPKQNELVLGNQQTSLTTVNQKNDYSRSESAQKQRIMIPNHIKQNTQQPINGVISQLYKHTSNEQKNDQMFKRIETIKQQPHVINNLVSPSKERSQSVKQRCLNRPISQQQNYAPFGRSQTPKPELPTITDFKFQKNPKIDTQQYMNQTTNLIKQSKGQRFHTIGDFDDQLYNKNNNLNAEKQTLKGNGNTAAAAILRNQTIDLENSATQNLLANHLSNMQNTVGIKKLRLIDNLIDNPKNNSQNLHRLSSCYDVNQAQDTIQIGSKEPQNEIQRPNVYNTSQNKHLIFNNSNNKYIIQINQERSKSPSDLSQQSNYVTQNKYSQNKSILKECSSTLKKRPISPQSISNQIKKSDFTANLKQFQQTMCIQTPNTTNLPNNSNTNNNNNNNVQQLLKIYDETGLFKLPNPPKSNQKNTKFQRRYHSNLRGPDNRIKTEMNESLTNSINMLNLCNDQEHQQDHFNTEKEGVKKDIGDQTLKGQKKENGLDKTLDKSFELYFQEDNKTQKFVRTNKDIQNLLKNDFRRIGLKEENIKANKNESYLNTKNNQTKIDKQSRKHSASHYIFSTLQENSQKNQIFQDFCYNFDI</sequence>
<name>I7LUZ2_TETTS</name>
<evidence type="ECO:0000313" key="2">
    <source>
        <dbReference type="EMBL" id="EAR96344.2"/>
    </source>
</evidence>
<dbReference type="Proteomes" id="UP000009168">
    <property type="component" value="Unassembled WGS sequence"/>
</dbReference>
<feature type="compositionally biased region" description="Basic and acidic residues" evidence="1">
    <location>
        <begin position="718"/>
        <end position="728"/>
    </location>
</feature>
<dbReference type="GeneID" id="7830848"/>
<dbReference type="RefSeq" id="XP_001016589.2">
    <property type="nucleotide sequence ID" value="XM_001016589.2"/>
</dbReference>
<evidence type="ECO:0000256" key="1">
    <source>
        <dbReference type="SAM" id="MobiDB-lite"/>
    </source>
</evidence>
<dbReference type="AlphaFoldDB" id="I7LUZ2"/>
<dbReference type="InParanoid" id="I7LUZ2"/>
<reference evidence="3" key="1">
    <citation type="journal article" date="2006" name="PLoS Biol.">
        <title>Macronuclear genome sequence of the ciliate Tetrahymena thermophila, a model eukaryote.</title>
        <authorList>
            <person name="Eisen J.A."/>
            <person name="Coyne R.S."/>
            <person name="Wu M."/>
            <person name="Wu D."/>
            <person name="Thiagarajan M."/>
            <person name="Wortman J.R."/>
            <person name="Badger J.H."/>
            <person name="Ren Q."/>
            <person name="Amedeo P."/>
            <person name="Jones K.M."/>
            <person name="Tallon L.J."/>
            <person name="Delcher A.L."/>
            <person name="Salzberg S.L."/>
            <person name="Silva J.C."/>
            <person name="Haas B.J."/>
            <person name="Majoros W.H."/>
            <person name="Farzad M."/>
            <person name="Carlton J.M."/>
            <person name="Smith R.K. Jr."/>
            <person name="Garg J."/>
            <person name="Pearlman R.E."/>
            <person name="Karrer K.M."/>
            <person name="Sun L."/>
            <person name="Manning G."/>
            <person name="Elde N.C."/>
            <person name="Turkewitz A.P."/>
            <person name="Asai D.J."/>
            <person name="Wilkes D.E."/>
            <person name="Wang Y."/>
            <person name="Cai H."/>
            <person name="Collins K."/>
            <person name="Stewart B.A."/>
            <person name="Lee S.R."/>
            <person name="Wilamowska K."/>
            <person name="Weinberg Z."/>
            <person name="Ruzzo W.L."/>
            <person name="Wloga D."/>
            <person name="Gaertig J."/>
            <person name="Frankel J."/>
            <person name="Tsao C.-C."/>
            <person name="Gorovsky M.A."/>
            <person name="Keeling P.J."/>
            <person name="Waller R.F."/>
            <person name="Patron N.J."/>
            <person name="Cherry J.M."/>
            <person name="Stover N.A."/>
            <person name="Krieger C.J."/>
            <person name="del Toro C."/>
            <person name="Ryder H.F."/>
            <person name="Williamson S.C."/>
            <person name="Barbeau R.A."/>
            <person name="Hamilton E.P."/>
            <person name="Orias E."/>
        </authorList>
    </citation>
    <scope>NUCLEOTIDE SEQUENCE [LARGE SCALE GENOMIC DNA]</scope>
    <source>
        <strain evidence="3">SB210</strain>
    </source>
</reference>
<feature type="region of interest" description="Disordered" evidence="1">
    <location>
        <begin position="68"/>
        <end position="88"/>
    </location>
</feature>
<keyword evidence="3" id="KW-1185">Reference proteome</keyword>
<evidence type="ECO:0000313" key="3">
    <source>
        <dbReference type="Proteomes" id="UP000009168"/>
    </source>
</evidence>
<accession>I7LUZ2</accession>
<proteinExistence type="predicted"/>
<feature type="compositionally biased region" description="Low complexity" evidence="1">
    <location>
        <begin position="76"/>
        <end position="88"/>
    </location>
</feature>
<dbReference type="EMBL" id="GG662693">
    <property type="protein sequence ID" value="EAR96344.2"/>
    <property type="molecule type" value="Genomic_DNA"/>
</dbReference>
<organism evidence="2 3">
    <name type="scientific">Tetrahymena thermophila (strain SB210)</name>
    <dbReference type="NCBI Taxonomy" id="312017"/>
    <lineage>
        <taxon>Eukaryota</taxon>
        <taxon>Sar</taxon>
        <taxon>Alveolata</taxon>
        <taxon>Ciliophora</taxon>
        <taxon>Intramacronucleata</taxon>
        <taxon>Oligohymenophorea</taxon>
        <taxon>Hymenostomatida</taxon>
        <taxon>Tetrahymenina</taxon>
        <taxon>Tetrahymenidae</taxon>
        <taxon>Tetrahymena</taxon>
    </lineage>
</organism>
<dbReference type="KEGG" id="tet:TTHERM_00189130"/>